<dbReference type="PANTHER" id="PTHR11538:SF26">
    <property type="entry name" value="FERREDOXIN-FOLD ANTICODON-BINDING DOMAIN-CONTAINING PROTEIN 1"/>
    <property type="match status" value="1"/>
</dbReference>
<dbReference type="InterPro" id="IPR029063">
    <property type="entry name" value="SAM-dependent_MTases_sf"/>
</dbReference>
<dbReference type="SUPFAM" id="SSF53335">
    <property type="entry name" value="S-adenosyl-L-methionine-dependent methyltransferases"/>
    <property type="match status" value="1"/>
</dbReference>
<evidence type="ECO:0000259" key="1">
    <source>
        <dbReference type="Pfam" id="PF10354"/>
    </source>
</evidence>
<dbReference type="GO" id="GO:0070042">
    <property type="term" value="F:rRNA (uridine-N3-)-methyltransferase activity"/>
    <property type="evidence" value="ECO:0007669"/>
    <property type="project" value="InterPro"/>
</dbReference>
<accession>A0A839AA87</accession>
<dbReference type="PANTHER" id="PTHR11538">
    <property type="entry name" value="PHENYLALANYL-TRNA SYNTHETASE"/>
    <property type="match status" value="1"/>
</dbReference>
<dbReference type="AlphaFoldDB" id="A0A839AA87"/>
<dbReference type="Pfam" id="PF10354">
    <property type="entry name" value="BMT5-like"/>
    <property type="match status" value="1"/>
</dbReference>
<name>A0A839AA87_9HYPH</name>
<gene>
    <name evidence="2" type="ORF">H2509_00910</name>
</gene>
<organism evidence="2 3">
    <name type="scientific">Stappia albiluteola</name>
    <dbReference type="NCBI Taxonomy" id="2758565"/>
    <lineage>
        <taxon>Bacteria</taxon>
        <taxon>Pseudomonadati</taxon>
        <taxon>Pseudomonadota</taxon>
        <taxon>Alphaproteobacteria</taxon>
        <taxon>Hyphomicrobiales</taxon>
        <taxon>Stappiaceae</taxon>
        <taxon>Stappia</taxon>
    </lineage>
</organism>
<dbReference type="Proteomes" id="UP000541109">
    <property type="component" value="Unassembled WGS sequence"/>
</dbReference>
<evidence type="ECO:0000313" key="2">
    <source>
        <dbReference type="EMBL" id="MBA5775679.1"/>
    </source>
</evidence>
<dbReference type="GO" id="GO:0070475">
    <property type="term" value="P:rRNA base methylation"/>
    <property type="evidence" value="ECO:0007669"/>
    <property type="project" value="InterPro"/>
</dbReference>
<feature type="domain" description="25S rRNA (uridine-N(3))-methyltransferase BMT5-like" evidence="1">
    <location>
        <begin position="57"/>
        <end position="215"/>
    </location>
</feature>
<protein>
    <submittedName>
        <fullName evidence="2">DUF2431 domain-containing protein</fullName>
    </submittedName>
</protein>
<sequence length="238" mass="26411">MNQSYAHGRSMPREIVPLEAKVTRDFLEKVIIDYLIVHKGKLGDFDFLKTVSSGRVLFVGEGNLSFSLSLAKLKPAATRDFVATTFESFRKLSPAALQNAGYLARAGAKVLYGIDATQLEQHFGVAKFHTIIFNFPNVASRSPIYGRNPNHILARRFLRSAAKQLGRGGLVVMTVVDSSFYAGAFNLPAAARFAGFDEPKIHEFKPSRFPGYMHANTLGGQSALARYREFSTWVFRLS</sequence>
<evidence type="ECO:0000313" key="3">
    <source>
        <dbReference type="Proteomes" id="UP000541109"/>
    </source>
</evidence>
<dbReference type="EMBL" id="JACFXV010000029">
    <property type="protein sequence ID" value="MBA5775679.1"/>
    <property type="molecule type" value="Genomic_DNA"/>
</dbReference>
<dbReference type="RefSeq" id="WP_182161361.1">
    <property type="nucleotide sequence ID" value="NZ_JACFXV010000029.1"/>
</dbReference>
<dbReference type="GO" id="GO:0005737">
    <property type="term" value="C:cytoplasm"/>
    <property type="evidence" value="ECO:0007669"/>
    <property type="project" value="TreeGrafter"/>
</dbReference>
<comment type="caution">
    <text evidence="2">The sequence shown here is derived from an EMBL/GenBank/DDBJ whole genome shotgun (WGS) entry which is preliminary data.</text>
</comment>
<proteinExistence type="predicted"/>
<reference evidence="2 3" key="1">
    <citation type="submission" date="2020-07" db="EMBL/GenBank/DDBJ databases">
        <title>Stappia sp., F7233, whole genome shotgun sequencing project.</title>
        <authorList>
            <person name="Jiang S."/>
            <person name="Liu Z.W."/>
            <person name="Du Z.J."/>
        </authorList>
    </citation>
    <scope>NUCLEOTIDE SEQUENCE [LARGE SCALE GENOMIC DNA]</scope>
    <source>
        <strain evidence="2 3">F7233</strain>
    </source>
</reference>
<dbReference type="InterPro" id="IPR019446">
    <property type="entry name" value="BMT5-like"/>
</dbReference>
<keyword evidence="3" id="KW-1185">Reference proteome</keyword>